<accession>A0ABS7BRM1</accession>
<comment type="function">
    <text evidence="4">Removes the phosphate from trehalose 6-phosphate to produce free trehalose.</text>
</comment>
<dbReference type="Gene3D" id="3.30.70.1020">
    <property type="entry name" value="Trehalose-6-phosphate phosphatase related protein, domain 2"/>
    <property type="match status" value="1"/>
</dbReference>
<sequence>MTALPPPPADLLHGASLFLDFDGTLVDIADTPDAVAVAEHVPSLLARLIDALDGRVAIVSGRPVAEVRALLAPALLTVAGSHGLEIAGADGGCYAPERPPALDRALAAARDLAAHHPGVLIEDKPFGVGLHYRQAPDAEAAVTALADELAATHDLKVQHGKMVAELRLRGRDKGSALDLLMAEPARRHTRPVFMGDDVTDEAGFAAARALGGAGVLVGPARDTAAAYRLDDVAAALAWLAAACPSPHPTET</sequence>
<dbReference type="EMBL" id="JAHXZN010000006">
    <property type="protein sequence ID" value="MBW6532254.1"/>
    <property type="molecule type" value="Genomic_DNA"/>
</dbReference>
<evidence type="ECO:0000256" key="4">
    <source>
        <dbReference type="RuleBase" id="RU361117"/>
    </source>
</evidence>
<dbReference type="PANTHER" id="PTHR43768">
    <property type="entry name" value="TREHALOSE 6-PHOSPHATE PHOSPHATASE"/>
    <property type="match status" value="1"/>
</dbReference>
<dbReference type="EC" id="3.1.3.12" evidence="4"/>
<comment type="similarity">
    <text evidence="2 4">Belongs to the trehalose phosphatase family.</text>
</comment>
<dbReference type="SUPFAM" id="SSF56784">
    <property type="entry name" value="HAD-like"/>
    <property type="match status" value="1"/>
</dbReference>
<keyword evidence="4" id="KW-0479">Metal-binding</keyword>
<name>A0ABS7BRM1_9SPHN</name>
<dbReference type="Proteomes" id="UP000759103">
    <property type="component" value="Unassembled WGS sequence"/>
</dbReference>
<evidence type="ECO:0000256" key="2">
    <source>
        <dbReference type="ARBA" id="ARBA00008770"/>
    </source>
</evidence>
<comment type="pathway">
    <text evidence="1 4">Glycan biosynthesis; trehalose biosynthesis.</text>
</comment>
<dbReference type="NCBIfam" id="TIGR01484">
    <property type="entry name" value="HAD-SF-IIB"/>
    <property type="match status" value="1"/>
</dbReference>
<keyword evidence="4" id="KW-0460">Magnesium</keyword>
<keyword evidence="6" id="KW-1185">Reference proteome</keyword>
<comment type="caution">
    <text evidence="5">The sequence shown here is derived from an EMBL/GenBank/DDBJ whole genome shotgun (WGS) entry which is preliminary data.</text>
</comment>
<protein>
    <recommendedName>
        <fullName evidence="4">Trehalose 6-phosphate phosphatase</fullName>
        <ecNumber evidence="4">3.1.3.12</ecNumber>
    </recommendedName>
</protein>
<proteinExistence type="inferred from homology"/>
<comment type="catalytic activity">
    <reaction evidence="4">
        <text>alpha,alpha-trehalose 6-phosphate + H2O = alpha,alpha-trehalose + phosphate</text>
        <dbReference type="Rhea" id="RHEA:23420"/>
        <dbReference type="ChEBI" id="CHEBI:15377"/>
        <dbReference type="ChEBI" id="CHEBI:16551"/>
        <dbReference type="ChEBI" id="CHEBI:43474"/>
        <dbReference type="ChEBI" id="CHEBI:58429"/>
        <dbReference type="EC" id="3.1.3.12"/>
    </reaction>
</comment>
<evidence type="ECO:0000256" key="3">
    <source>
        <dbReference type="ARBA" id="ARBA00022801"/>
    </source>
</evidence>
<reference evidence="5 6" key="1">
    <citation type="submission" date="2021-07" db="EMBL/GenBank/DDBJ databases">
        <title>Sphingomonas sp.</title>
        <authorList>
            <person name="Feng G."/>
            <person name="Li J."/>
            <person name="Pan M."/>
        </authorList>
    </citation>
    <scope>NUCLEOTIDE SEQUENCE [LARGE SCALE GENOMIC DNA]</scope>
    <source>
        <strain evidence="5 6">RRHST34</strain>
    </source>
</reference>
<comment type="cofactor">
    <cofactor evidence="4">
        <name>Mg(2+)</name>
        <dbReference type="ChEBI" id="CHEBI:18420"/>
    </cofactor>
</comment>
<gene>
    <name evidence="5" type="primary">otsB</name>
    <name evidence="5" type="ORF">KZ820_16045</name>
</gene>
<organism evidence="5 6">
    <name type="scientific">Sphingomonas citri</name>
    <dbReference type="NCBI Taxonomy" id="2862499"/>
    <lineage>
        <taxon>Bacteria</taxon>
        <taxon>Pseudomonadati</taxon>
        <taxon>Pseudomonadota</taxon>
        <taxon>Alphaproteobacteria</taxon>
        <taxon>Sphingomonadales</taxon>
        <taxon>Sphingomonadaceae</taxon>
        <taxon>Sphingomonas</taxon>
    </lineage>
</organism>
<dbReference type="Gene3D" id="3.40.50.1000">
    <property type="entry name" value="HAD superfamily/HAD-like"/>
    <property type="match status" value="1"/>
</dbReference>
<dbReference type="InterPro" id="IPR003337">
    <property type="entry name" value="Trehalose_PPase"/>
</dbReference>
<dbReference type="NCBIfam" id="TIGR00685">
    <property type="entry name" value="T6PP"/>
    <property type="match status" value="1"/>
</dbReference>
<dbReference type="InterPro" id="IPR036412">
    <property type="entry name" value="HAD-like_sf"/>
</dbReference>
<dbReference type="RefSeq" id="WP_219749599.1">
    <property type="nucleotide sequence ID" value="NZ_JAHXZN010000006.1"/>
</dbReference>
<dbReference type="InterPro" id="IPR023214">
    <property type="entry name" value="HAD_sf"/>
</dbReference>
<dbReference type="PANTHER" id="PTHR43768:SF3">
    <property type="entry name" value="TREHALOSE 6-PHOSPHATE PHOSPHATASE"/>
    <property type="match status" value="1"/>
</dbReference>
<dbReference type="Pfam" id="PF02358">
    <property type="entry name" value="Trehalose_PPase"/>
    <property type="match status" value="1"/>
</dbReference>
<dbReference type="InterPro" id="IPR006379">
    <property type="entry name" value="HAD-SF_hydro_IIB"/>
</dbReference>
<evidence type="ECO:0000256" key="1">
    <source>
        <dbReference type="ARBA" id="ARBA00005199"/>
    </source>
</evidence>
<dbReference type="GO" id="GO:0004805">
    <property type="term" value="F:trehalose-phosphatase activity"/>
    <property type="evidence" value="ECO:0007669"/>
    <property type="project" value="UniProtKB-EC"/>
</dbReference>
<keyword evidence="3 4" id="KW-0378">Hydrolase</keyword>
<dbReference type="InterPro" id="IPR044651">
    <property type="entry name" value="OTSB-like"/>
</dbReference>
<evidence type="ECO:0000313" key="5">
    <source>
        <dbReference type="EMBL" id="MBW6532254.1"/>
    </source>
</evidence>
<evidence type="ECO:0000313" key="6">
    <source>
        <dbReference type="Proteomes" id="UP000759103"/>
    </source>
</evidence>